<evidence type="ECO:0000313" key="2">
    <source>
        <dbReference type="Proteomes" id="UP000078540"/>
    </source>
</evidence>
<evidence type="ECO:0000313" key="1">
    <source>
        <dbReference type="EMBL" id="KYM81432.1"/>
    </source>
</evidence>
<dbReference type="AlphaFoldDB" id="A0A195BB22"/>
<sequence>MLESVYSHARSAFDPSAYAWNQKATSLTRVSVTHQPLKISRLAACLPNRRISKEREEPIARRTRSLSSESVSYSYRVGNSKTRSRVHLYTLVQRHASGKHLTKRNGIPHIVDKMNILNKIGHCTKIMAVTARIRCFFYERRPPLTLHFRPLFTPYSQTT</sequence>
<dbReference type="EMBL" id="KQ976537">
    <property type="protein sequence ID" value="KYM81432.1"/>
    <property type="molecule type" value="Genomic_DNA"/>
</dbReference>
<gene>
    <name evidence="1" type="ORF">ALC53_08200</name>
</gene>
<proteinExistence type="predicted"/>
<keyword evidence="2" id="KW-1185">Reference proteome</keyword>
<reference evidence="1 2" key="1">
    <citation type="submission" date="2015-09" db="EMBL/GenBank/DDBJ databases">
        <title>Atta colombica WGS genome.</title>
        <authorList>
            <person name="Nygaard S."/>
            <person name="Hu H."/>
            <person name="Boomsma J."/>
            <person name="Zhang G."/>
        </authorList>
    </citation>
    <scope>NUCLEOTIDE SEQUENCE [LARGE SCALE GENOMIC DNA]</scope>
    <source>
        <strain evidence="1">Treedump-2</strain>
        <tissue evidence="1">Whole body</tissue>
    </source>
</reference>
<protein>
    <submittedName>
        <fullName evidence="1">Uncharacterized protein</fullName>
    </submittedName>
</protein>
<dbReference type="Proteomes" id="UP000078540">
    <property type="component" value="Unassembled WGS sequence"/>
</dbReference>
<organism evidence="1 2">
    <name type="scientific">Atta colombica</name>
    <dbReference type="NCBI Taxonomy" id="520822"/>
    <lineage>
        <taxon>Eukaryota</taxon>
        <taxon>Metazoa</taxon>
        <taxon>Ecdysozoa</taxon>
        <taxon>Arthropoda</taxon>
        <taxon>Hexapoda</taxon>
        <taxon>Insecta</taxon>
        <taxon>Pterygota</taxon>
        <taxon>Neoptera</taxon>
        <taxon>Endopterygota</taxon>
        <taxon>Hymenoptera</taxon>
        <taxon>Apocrita</taxon>
        <taxon>Aculeata</taxon>
        <taxon>Formicoidea</taxon>
        <taxon>Formicidae</taxon>
        <taxon>Myrmicinae</taxon>
        <taxon>Atta</taxon>
    </lineage>
</organism>
<name>A0A195BB22_9HYME</name>
<accession>A0A195BB22</accession>